<reference evidence="1" key="1">
    <citation type="submission" date="2021-01" db="EMBL/GenBank/DDBJ databases">
        <title>Diatom-associated Roseobacters Show Island Model of Population Structure.</title>
        <authorList>
            <person name="Qu L."/>
            <person name="Feng X."/>
            <person name="Chen Y."/>
            <person name="Li L."/>
            <person name="Wang X."/>
            <person name="Hu Z."/>
            <person name="Wang H."/>
            <person name="Luo H."/>
        </authorList>
    </citation>
    <scope>NUCLEOTIDE SEQUENCE</scope>
    <source>
        <strain evidence="1">CC28-69</strain>
    </source>
</reference>
<dbReference type="EMBL" id="JAFBXE010000024">
    <property type="protein sequence ID" value="MBM2415016.1"/>
    <property type="molecule type" value="Genomic_DNA"/>
</dbReference>
<organism evidence="1 2">
    <name type="scientific">Marivita cryptomonadis</name>
    <dbReference type="NCBI Taxonomy" id="505252"/>
    <lineage>
        <taxon>Bacteria</taxon>
        <taxon>Pseudomonadati</taxon>
        <taxon>Pseudomonadota</taxon>
        <taxon>Alphaproteobacteria</taxon>
        <taxon>Rhodobacterales</taxon>
        <taxon>Roseobacteraceae</taxon>
        <taxon>Marivita</taxon>
    </lineage>
</organism>
<sequence>MKNSDRRKLSEILGTLFSGVPLQKMKFAKREFCGRIFCCFDRSRPEAEFFNKIGPEPTLAVRENAASQLHRSGRLCRPQHLEPPEVSSADEFAVCIADAKVSSAVDSVEEVELGAGDG</sequence>
<dbReference type="Proteomes" id="UP000755667">
    <property type="component" value="Unassembled WGS sequence"/>
</dbReference>
<protein>
    <submittedName>
        <fullName evidence="1">Uncharacterized protein</fullName>
    </submittedName>
</protein>
<dbReference type="RefSeq" id="WP_203276109.1">
    <property type="nucleotide sequence ID" value="NZ_JAFBWU010000024.1"/>
</dbReference>
<accession>A0A9Q2S232</accession>
<evidence type="ECO:0000313" key="2">
    <source>
        <dbReference type="Proteomes" id="UP000755667"/>
    </source>
</evidence>
<name>A0A9Q2S232_9RHOB</name>
<comment type="caution">
    <text evidence="1">The sequence shown here is derived from an EMBL/GenBank/DDBJ whole genome shotgun (WGS) entry which is preliminary data.</text>
</comment>
<dbReference type="AlphaFoldDB" id="A0A9Q2S232"/>
<proteinExistence type="predicted"/>
<gene>
    <name evidence="1" type="ORF">JQX41_22150</name>
</gene>
<evidence type="ECO:0000313" key="1">
    <source>
        <dbReference type="EMBL" id="MBM2415016.1"/>
    </source>
</evidence>